<evidence type="ECO:0000256" key="1">
    <source>
        <dbReference type="ARBA" id="ARBA00011063"/>
    </source>
</evidence>
<protein>
    <submittedName>
        <fullName evidence="6">Low molecular weight phosphatase family protein</fullName>
    </submittedName>
</protein>
<feature type="domain" description="Phosphotyrosine protein phosphatase I" evidence="5">
    <location>
        <begin position="1"/>
        <end position="188"/>
    </location>
</feature>
<dbReference type="Gene3D" id="3.40.50.2300">
    <property type="match status" value="1"/>
</dbReference>
<dbReference type="SMART" id="SM00226">
    <property type="entry name" value="LMWPc"/>
    <property type="match status" value="1"/>
</dbReference>
<proteinExistence type="inferred from homology"/>
<dbReference type="Pfam" id="PF01451">
    <property type="entry name" value="LMWPc"/>
    <property type="match status" value="1"/>
</dbReference>
<evidence type="ECO:0000259" key="5">
    <source>
        <dbReference type="SMART" id="SM00226"/>
    </source>
</evidence>
<keyword evidence="3" id="KW-0904">Protein phosphatase</keyword>
<comment type="similarity">
    <text evidence="1">Belongs to the low molecular weight phosphotyrosine protein phosphatase family.</text>
</comment>
<feature type="active site" description="Nucleophile" evidence="4">
    <location>
        <position position="13"/>
    </location>
</feature>
<dbReference type="EMBL" id="SPQZ01000004">
    <property type="protein sequence ID" value="TFV97066.1"/>
    <property type="molecule type" value="Genomic_DNA"/>
</dbReference>
<evidence type="ECO:0000256" key="2">
    <source>
        <dbReference type="ARBA" id="ARBA00022801"/>
    </source>
</evidence>
<dbReference type="InterPro" id="IPR023485">
    <property type="entry name" value="Ptyr_pPase"/>
</dbReference>
<evidence type="ECO:0000256" key="4">
    <source>
        <dbReference type="PIRSR" id="PIRSR617867-1"/>
    </source>
</evidence>
<dbReference type="InterPro" id="IPR036196">
    <property type="entry name" value="Ptyr_pPase_sf"/>
</dbReference>
<gene>
    <name evidence="6" type="ORF">E4M00_12875</name>
</gene>
<dbReference type="GO" id="GO:0004725">
    <property type="term" value="F:protein tyrosine phosphatase activity"/>
    <property type="evidence" value="ECO:0007669"/>
    <property type="project" value="InterPro"/>
</dbReference>
<evidence type="ECO:0000313" key="6">
    <source>
        <dbReference type="EMBL" id="TFV97066.1"/>
    </source>
</evidence>
<reference evidence="6 7" key="1">
    <citation type="journal article" date="2018" name="J. Microbiol.">
        <title>Leifsonia flava sp. nov., a novel actinobacterium isolated from the rhizosphere of Aquilegia viridiflora.</title>
        <authorList>
            <person name="Cai Y."/>
            <person name="Tao W.Z."/>
            <person name="Ma Y.J."/>
            <person name="Cheng J."/>
            <person name="Zhang M.Y."/>
            <person name="Zhang Y.X."/>
        </authorList>
    </citation>
    <scope>NUCLEOTIDE SEQUENCE [LARGE SCALE GENOMIC DNA]</scope>
    <source>
        <strain evidence="6 7">SYP-B2174</strain>
    </source>
</reference>
<dbReference type="PRINTS" id="PR00719">
    <property type="entry name" value="LMWPTPASE"/>
</dbReference>
<dbReference type="InterPro" id="IPR050438">
    <property type="entry name" value="LMW_PTPase"/>
</dbReference>
<dbReference type="SUPFAM" id="SSF52788">
    <property type="entry name" value="Phosphotyrosine protein phosphatases I"/>
    <property type="match status" value="1"/>
</dbReference>
<keyword evidence="2" id="KW-0378">Hydrolase</keyword>
<dbReference type="AlphaFoldDB" id="A0A4Y9R1A5"/>
<dbReference type="InterPro" id="IPR017867">
    <property type="entry name" value="Tyr_phospatase_low_mol_wt"/>
</dbReference>
<keyword evidence="7" id="KW-1185">Reference proteome</keyword>
<dbReference type="Proteomes" id="UP000298127">
    <property type="component" value="Unassembled WGS sequence"/>
</dbReference>
<evidence type="ECO:0000313" key="7">
    <source>
        <dbReference type="Proteomes" id="UP000298127"/>
    </source>
</evidence>
<organism evidence="6 7">
    <name type="scientific">Orlajensenia leifsoniae</name>
    <dbReference type="NCBI Taxonomy" id="2561933"/>
    <lineage>
        <taxon>Bacteria</taxon>
        <taxon>Bacillati</taxon>
        <taxon>Actinomycetota</taxon>
        <taxon>Actinomycetes</taxon>
        <taxon>Micrococcales</taxon>
        <taxon>Microbacteriaceae</taxon>
        <taxon>Orlajensenia</taxon>
    </lineage>
</organism>
<sequence>MSILTVCSGNICRSPLAEQLLRQGLSGVADATVTSAGTIAMVGSSMAPPSQVLSARYGATDAAAHVARQLTADQIVEADLVLAMSRDHRRAIVEMVPSAVRKTFTLREFARLVAEVTDEDLADGFIPGSKPFSSAVAVASSFRGIVAPADSPDDDDVVDPYRQSKAVYQTSADQLVPAVRTTVSFIERAASVG</sequence>
<feature type="active site" description="Nucleophile" evidence="4">
    <location>
        <position position="7"/>
    </location>
</feature>
<evidence type="ECO:0000256" key="3">
    <source>
        <dbReference type="ARBA" id="ARBA00022912"/>
    </source>
</evidence>
<accession>A0A4Y9R1A5</accession>
<dbReference type="PANTHER" id="PTHR11717:SF31">
    <property type="entry name" value="LOW MOLECULAR WEIGHT PROTEIN-TYROSINE-PHOSPHATASE ETP-RELATED"/>
    <property type="match status" value="1"/>
</dbReference>
<dbReference type="PANTHER" id="PTHR11717">
    <property type="entry name" value="LOW MOLECULAR WEIGHT PROTEIN TYROSINE PHOSPHATASE"/>
    <property type="match status" value="1"/>
</dbReference>
<feature type="active site" description="Proton donor" evidence="4">
    <location>
        <position position="123"/>
    </location>
</feature>
<name>A0A4Y9R1A5_9MICO</name>
<comment type="caution">
    <text evidence="6">The sequence shown here is derived from an EMBL/GenBank/DDBJ whole genome shotgun (WGS) entry which is preliminary data.</text>
</comment>